<feature type="domain" description="DSC E3 ubiquitin ligase complex subunit 3 C-terminal" evidence="3">
    <location>
        <begin position="285"/>
        <end position="414"/>
    </location>
</feature>
<evidence type="ECO:0000259" key="3">
    <source>
        <dbReference type="Pfam" id="PF13373"/>
    </source>
</evidence>
<keyword evidence="2" id="KW-0472">Membrane</keyword>
<evidence type="ECO:0000313" key="5">
    <source>
        <dbReference type="Proteomes" id="UP000237144"/>
    </source>
</evidence>
<dbReference type="InterPro" id="IPR025390">
    <property type="entry name" value="Dsc3_C"/>
</dbReference>
<keyword evidence="2" id="KW-1133">Transmembrane helix</keyword>
<dbReference type="GO" id="GO:0044695">
    <property type="term" value="C:Dsc E3 ubiquitin ligase complex"/>
    <property type="evidence" value="ECO:0007669"/>
    <property type="project" value="InterPro"/>
</dbReference>
<reference evidence="4 5" key="1">
    <citation type="journal article" date="2018" name="Front. Microbiol.">
        <title>Prospects for Fungal Bioremediation of Acidic Radioactive Waste Sites: Characterization and Genome Sequence of Rhodotorula taiwanensis MD1149.</title>
        <authorList>
            <person name="Tkavc R."/>
            <person name="Matrosova V.Y."/>
            <person name="Grichenko O.E."/>
            <person name="Gostincar C."/>
            <person name="Volpe R.P."/>
            <person name="Klimenkova P."/>
            <person name="Gaidamakova E.K."/>
            <person name="Zhou C.E."/>
            <person name="Stewart B.J."/>
            <person name="Lyman M.G."/>
            <person name="Malfatti S.A."/>
            <person name="Rubinfeld B."/>
            <person name="Courtot M."/>
            <person name="Singh J."/>
            <person name="Dalgard C.L."/>
            <person name="Hamilton T."/>
            <person name="Frey K.G."/>
            <person name="Gunde-Cimerman N."/>
            <person name="Dugan L."/>
            <person name="Daly M.J."/>
        </authorList>
    </citation>
    <scope>NUCLEOTIDE SEQUENCE [LARGE SCALE GENOMIC DNA]</scope>
    <source>
        <strain evidence="4 5">MD1149</strain>
    </source>
</reference>
<keyword evidence="2" id="KW-0812">Transmembrane</keyword>
<feature type="region of interest" description="Disordered" evidence="1">
    <location>
        <begin position="136"/>
        <end position="176"/>
    </location>
</feature>
<dbReference type="PANTHER" id="PTHR28049">
    <property type="entry name" value="TRANSMEMBRANE PROTEIN YOR223W"/>
    <property type="match status" value="1"/>
</dbReference>
<gene>
    <name evidence="4" type="ORF">BMF94_2505</name>
</gene>
<evidence type="ECO:0000256" key="2">
    <source>
        <dbReference type="SAM" id="Phobius"/>
    </source>
</evidence>
<feature type="compositionally biased region" description="Basic and acidic residues" evidence="1">
    <location>
        <begin position="22"/>
        <end position="32"/>
    </location>
</feature>
<feature type="compositionally biased region" description="Basic and acidic residues" evidence="1">
    <location>
        <begin position="205"/>
        <end position="215"/>
    </location>
</feature>
<evidence type="ECO:0000256" key="1">
    <source>
        <dbReference type="SAM" id="MobiDB-lite"/>
    </source>
</evidence>
<dbReference type="EMBL" id="PJQD01000025">
    <property type="protein sequence ID" value="POY74311.1"/>
    <property type="molecule type" value="Genomic_DNA"/>
</dbReference>
<dbReference type="InterPro" id="IPR045226">
    <property type="entry name" value="Dsc3"/>
</dbReference>
<proteinExistence type="predicted"/>
<sequence>MASSSRYEPLSSYPPLPTPVSRSDKGKGRATRDDDESTSTDDGDQGLSVGVRFTDGQTQDLVDLWVGARESVRDLKRRIRILRKNTLITRAEPGDDGTADERIERPRRLRLILLGRVLPDGVYVVPFTNQLLSRSQPLSAQPNARGSLDSDEEEEDDDDDGNQDQDPVTAGRKSLSATGRGILGSVITSGVSFARGRTSLEGDRVGELDALEKGKGKARAGQPGGRGKRRRGGGGRGGAEPPTVWLHCSVGDPMGEDEIQAEADAAGTGTSTASLPSQPQVTPLQGFDRLREAGFSEQDVENLRSEFRANAPAPSSDRDAAADEEHQRALEEQWMSGMTGLEEAAGGGTSGEGNAACDTSALRLLSGRADPKTVLIRTNSGGHYYSLLKGVCAGFFVPFLPLFFFRTQIFSKRCLFFLLDAFGFLRMLG</sequence>
<dbReference type="STRING" id="741276.A0A2S5BC45"/>
<protein>
    <recommendedName>
        <fullName evidence="3">DSC E3 ubiquitin ligase complex subunit 3 C-terminal domain-containing protein</fullName>
    </recommendedName>
</protein>
<dbReference type="Proteomes" id="UP000237144">
    <property type="component" value="Unassembled WGS sequence"/>
</dbReference>
<dbReference type="GO" id="GO:0005783">
    <property type="term" value="C:endoplasmic reticulum"/>
    <property type="evidence" value="ECO:0007669"/>
    <property type="project" value="TreeGrafter"/>
</dbReference>
<feature type="compositionally biased region" description="Acidic residues" evidence="1">
    <location>
        <begin position="149"/>
        <end position="163"/>
    </location>
</feature>
<evidence type="ECO:0000313" key="4">
    <source>
        <dbReference type="EMBL" id="POY74311.1"/>
    </source>
</evidence>
<feature type="region of interest" description="Disordered" evidence="1">
    <location>
        <begin position="1"/>
        <end position="52"/>
    </location>
</feature>
<accession>A0A2S5BC45</accession>
<feature type="region of interest" description="Disordered" evidence="1">
    <location>
        <begin position="205"/>
        <end position="244"/>
    </location>
</feature>
<name>A0A2S5BC45_9BASI</name>
<dbReference type="AlphaFoldDB" id="A0A2S5BC45"/>
<feature type="region of interest" description="Disordered" evidence="1">
    <location>
        <begin position="303"/>
        <end position="328"/>
    </location>
</feature>
<feature type="compositionally biased region" description="Acidic residues" evidence="1">
    <location>
        <begin position="33"/>
        <end position="44"/>
    </location>
</feature>
<organism evidence="4 5">
    <name type="scientific">Rhodotorula taiwanensis</name>
    <dbReference type="NCBI Taxonomy" id="741276"/>
    <lineage>
        <taxon>Eukaryota</taxon>
        <taxon>Fungi</taxon>
        <taxon>Dikarya</taxon>
        <taxon>Basidiomycota</taxon>
        <taxon>Pucciniomycotina</taxon>
        <taxon>Microbotryomycetes</taxon>
        <taxon>Sporidiobolales</taxon>
        <taxon>Sporidiobolaceae</taxon>
        <taxon>Rhodotorula</taxon>
    </lineage>
</organism>
<comment type="caution">
    <text evidence="4">The sequence shown here is derived from an EMBL/GenBank/DDBJ whole genome shotgun (WGS) entry which is preliminary data.</text>
</comment>
<feature type="compositionally biased region" description="Basic and acidic residues" evidence="1">
    <location>
        <begin position="316"/>
        <end position="328"/>
    </location>
</feature>
<feature type="transmembrane region" description="Helical" evidence="2">
    <location>
        <begin position="384"/>
        <end position="405"/>
    </location>
</feature>
<dbReference type="Pfam" id="PF13373">
    <property type="entry name" value="Dsc3_C"/>
    <property type="match status" value="1"/>
</dbReference>
<dbReference type="PANTHER" id="PTHR28049:SF1">
    <property type="entry name" value="DSC E3 UBIQUITIN LIGASE COMPLEX SUBUNIT 3"/>
    <property type="match status" value="1"/>
</dbReference>
<dbReference type="OrthoDB" id="2556122at2759"/>
<keyword evidence="5" id="KW-1185">Reference proteome</keyword>